<dbReference type="GeneID" id="108275469"/>
<feature type="transmembrane region" description="Helical" evidence="8">
    <location>
        <begin position="242"/>
        <end position="265"/>
    </location>
</feature>
<keyword evidence="2 8" id="KW-0812">Transmembrane</keyword>
<keyword evidence="7" id="KW-0807">Transducer</keyword>
<feature type="transmembrane region" description="Helical" evidence="8">
    <location>
        <begin position="156"/>
        <end position="177"/>
    </location>
</feature>
<keyword evidence="3 8" id="KW-1133">Transmembrane helix</keyword>
<keyword evidence="5 8" id="KW-0472">Membrane</keyword>
<dbReference type="GO" id="GO:0016493">
    <property type="term" value="F:C-C chemokine receptor activity"/>
    <property type="evidence" value="ECO:0007669"/>
    <property type="project" value="TreeGrafter"/>
</dbReference>
<reference evidence="10" key="1">
    <citation type="journal article" date="2016" name="Nat. Commun.">
        <title>The channel catfish genome sequence provides insights into the evolution of scale formation in teleosts.</title>
        <authorList>
            <person name="Liu Z."/>
            <person name="Liu S."/>
            <person name="Yao J."/>
            <person name="Bao L."/>
            <person name="Zhang J."/>
            <person name="Li Y."/>
            <person name="Jiang C."/>
            <person name="Sun L."/>
            <person name="Wang R."/>
            <person name="Zhang Y."/>
            <person name="Zhou T."/>
            <person name="Zeng Q."/>
            <person name="Fu Q."/>
            <person name="Gao S."/>
            <person name="Li N."/>
            <person name="Koren S."/>
            <person name="Jiang Y."/>
            <person name="Zimin A."/>
            <person name="Xu P."/>
            <person name="Phillippy A.M."/>
            <person name="Geng X."/>
            <person name="Song L."/>
            <person name="Sun F."/>
            <person name="Li C."/>
            <person name="Wang X."/>
            <person name="Chen A."/>
            <person name="Jin Y."/>
            <person name="Yuan Z."/>
            <person name="Yang Y."/>
            <person name="Tan S."/>
            <person name="Peatman E."/>
            <person name="Lu J."/>
            <person name="Qin Z."/>
            <person name="Dunham R."/>
            <person name="Li Z."/>
            <person name="Sonstegard T."/>
            <person name="Feng J."/>
            <person name="Danzmann R.G."/>
            <person name="Schroeder S."/>
            <person name="Scheffler B."/>
            <person name="Duke M.V."/>
            <person name="Ballard L."/>
            <person name="Kucuktas H."/>
            <person name="Kaltenboeck L."/>
            <person name="Liu H."/>
            <person name="Armbruster J."/>
            <person name="Xie Y."/>
            <person name="Kirby M.L."/>
            <person name="Tian Y."/>
            <person name="Flanagan M.E."/>
            <person name="Mu W."/>
            <person name="Waldbieser G.C."/>
        </authorList>
    </citation>
    <scope>NUCLEOTIDE SEQUENCE [LARGE SCALE GENOMIC DNA]</scope>
    <source>
        <strain evidence="10">SDA103</strain>
    </source>
</reference>
<keyword evidence="6 11" id="KW-0675">Receptor</keyword>
<feature type="transmembrane region" description="Helical" evidence="8">
    <location>
        <begin position="76"/>
        <end position="97"/>
    </location>
</feature>
<feature type="transmembrane region" description="Helical" evidence="8">
    <location>
        <begin position="38"/>
        <end position="64"/>
    </location>
</feature>
<evidence type="ECO:0000256" key="8">
    <source>
        <dbReference type="SAM" id="Phobius"/>
    </source>
</evidence>
<dbReference type="Pfam" id="PF00001">
    <property type="entry name" value="7tm_1"/>
    <property type="match status" value="1"/>
</dbReference>
<gene>
    <name evidence="11" type="primary">LOC108275469</name>
</gene>
<dbReference type="GO" id="GO:0007204">
    <property type="term" value="P:positive regulation of cytosolic calcium ion concentration"/>
    <property type="evidence" value="ECO:0007669"/>
    <property type="project" value="TreeGrafter"/>
</dbReference>
<dbReference type="PANTHER" id="PTHR10489:SF730">
    <property type="entry name" value="CHEMOKINE XC RECEPTOR 1"/>
    <property type="match status" value="1"/>
</dbReference>
<dbReference type="GO" id="GO:0006955">
    <property type="term" value="P:immune response"/>
    <property type="evidence" value="ECO:0007669"/>
    <property type="project" value="TreeGrafter"/>
</dbReference>
<protein>
    <submittedName>
        <fullName evidence="11">Chemokine XC receptor 1</fullName>
    </submittedName>
</protein>
<feature type="domain" description="G-protein coupled receptors family 1 profile" evidence="9">
    <location>
        <begin position="54"/>
        <end position="305"/>
    </location>
</feature>
<organism evidence="10 11">
    <name type="scientific">Ictalurus punctatus</name>
    <name type="common">Channel catfish</name>
    <name type="synonym">Silurus punctatus</name>
    <dbReference type="NCBI Taxonomy" id="7998"/>
    <lineage>
        <taxon>Eukaryota</taxon>
        <taxon>Metazoa</taxon>
        <taxon>Chordata</taxon>
        <taxon>Craniata</taxon>
        <taxon>Vertebrata</taxon>
        <taxon>Euteleostomi</taxon>
        <taxon>Actinopterygii</taxon>
        <taxon>Neopterygii</taxon>
        <taxon>Teleostei</taxon>
        <taxon>Ostariophysi</taxon>
        <taxon>Siluriformes</taxon>
        <taxon>Ictaluridae</taxon>
        <taxon>Ictalurus</taxon>
    </lineage>
</organism>
<keyword evidence="4" id="KW-0297">G-protein coupled receptor</keyword>
<dbReference type="OrthoDB" id="5964776at2759"/>
<dbReference type="PANTHER" id="PTHR10489">
    <property type="entry name" value="CELL ADHESION MOLECULE"/>
    <property type="match status" value="1"/>
</dbReference>
<dbReference type="GO" id="GO:0019957">
    <property type="term" value="F:C-C chemokine binding"/>
    <property type="evidence" value="ECO:0007669"/>
    <property type="project" value="TreeGrafter"/>
</dbReference>
<sequence length="343" mass="39640">METLMEHQYGFEYNDSFNYPYYDEVPCNNRYEAEYRHIAIPIILCIVIVLSLLGNILVVVISVFCRNIRSPTNIFIINLALSDLLFTVGLLVTVGLPFRVYYEYSWGWTFGDAMCKVIHFTLSAGFYSSMVFLVLMSIQRYMAVVHPLSRWKKGRYFTLVLVILWVVSVLGALPGSVHSVPISDSESLLLYCTSNSNTVFVAVSYEESIVFVCAFLVMAFCYIRILQTIFKSPTNRRHRTTGLAFFLVATFFICWAPYNIMNFLYVLIHHEIKFITQCEDLRLQYASYICQLLAFTRCCLNPVIYGLFGLKFHKTAREIFQRRATLNLAQMRMVDCHSDSCVN</sequence>
<dbReference type="InterPro" id="IPR017452">
    <property type="entry name" value="GPCR_Rhodpsn_7TM"/>
</dbReference>
<evidence type="ECO:0000259" key="9">
    <source>
        <dbReference type="PROSITE" id="PS50262"/>
    </source>
</evidence>
<keyword evidence="10" id="KW-1185">Reference proteome</keyword>
<dbReference type="SUPFAM" id="SSF81321">
    <property type="entry name" value="Family A G protein-coupled receptor-like"/>
    <property type="match status" value="1"/>
</dbReference>
<evidence type="ECO:0000313" key="10">
    <source>
        <dbReference type="Proteomes" id="UP000221080"/>
    </source>
</evidence>
<evidence type="ECO:0000256" key="3">
    <source>
        <dbReference type="ARBA" id="ARBA00022989"/>
    </source>
</evidence>
<dbReference type="AlphaFoldDB" id="A0A2D0SHQ3"/>
<proteinExistence type="predicted"/>
<evidence type="ECO:0000256" key="1">
    <source>
        <dbReference type="ARBA" id="ARBA00004370"/>
    </source>
</evidence>
<dbReference type="GO" id="GO:0060326">
    <property type="term" value="P:cell chemotaxis"/>
    <property type="evidence" value="ECO:0007669"/>
    <property type="project" value="TreeGrafter"/>
</dbReference>
<dbReference type="KEGG" id="ipu:108275469"/>
<evidence type="ECO:0000313" key="11">
    <source>
        <dbReference type="RefSeq" id="XP_017341805.1"/>
    </source>
</evidence>
<dbReference type="GO" id="GO:0019722">
    <property type="term" value="P:calcium-mediated signaling"/>
    <property type="evidence" value="ECO:0007669"/>
    <property type="project" value="TreeGrafter"/>
</dbReference>
<dbReference type="Proteomes" id="UP000221080">
    <property type="component" value="Chromosome 15"/>
</dbReference>
<dbReference type="RefSeq" id="XP_017341805.1">
    <property type="nucleotide sequence ID" value="XM_017486316.3"/>
</dbReference>
<name>A0A2D0SHQ3_ICTPU</name>
<dbReference type="GO" id="GO:0009897">
    <property type="term" value="C:external side of plasma membrane"/>
    <property type="evidence" value="ECO:0007669"/>
    <property type="project" value="TreeGrafter"/>
</dbReference>
<dbReference type="PRINTS" id="PR01157">
    <property type="entry name" value="P2YPURNOCPTR"/>
</dbReference>
<dbReference type="Gene3D" id="1.20.1070.10">
    <property type="entry name" value="Rhodopsin 7-helix transmembrane proteins"/>
    <property type="match status" value="1"/>
</dbReference>
<evidence type="ECO:0000256" key="7">
    <source>
        <dbReference type="ARBA" id="ARBA00023224"/>
    </source>
</evidence>
<evidence type="ECO:0000256" key="4">
    <source>
        <dbReference type="ARBA" id="ARBA00023040"/>
    </source>
</evidence>
<dbReference type="InterPro" id="IPR050119">
    <property type="entry name" value="CCR1-9-like"/>
</dbReference>
<evidence type="ECO:0000256" key="5">
    <source>
        <dbReference type="ARBA" id="ARBA00023136"/>
    </source>
</evidence>
<reference evidence="11" key="2">
    <citation type="submission" date="2025-08" db="UniProtKB">
        <authorList>
            <consortium name="RefSeq"/>
        </authorList>
    </citation>
    <scope>IDENTIFICATION</scope>
    <source>
        <tissue evidence="11">Blood</tissue>
    </source>
</reference>
<comment type="subcellular location">
    <subcellularLocation>
        <location evidence="1">Membrane</location>
    </subcellularLocation>
</comment>
<dbReference type="PROSITE" id="PS50262">
    <property type="entry name" value="G_PROTEIN_RECEP_F1_2"/>
    <property type="match status" value="1"/>
</dbReference>
<feature type="transmembrane region" description="Helical" evidence="8">
    <location>
        <begin position="117"/>
        <end position="135"/>
    </location>
</feature>
<evidence type="ECO:0000256" key="6">
    <source>
        <dbReference type="ARBA" id="ARBA00023170"/>
    </source>
</evidence>
<accession>A0A2D0SHQ3</accession>
<feature type="transmembrane region" description="Helical" evidence="8">
    <location>
        <begin position="209"/>
        <end position="230"/>
    </location>
</feature>
<dbReference type="PRINTS" id="PR00237">
    <property type="entry name" value="GPCRRHODOPSN"/>
</dbReference>
<dbReference type="InterPro" id="IPR000276">
    <property type="entry name" value="GPCR_Rhodpsn"/>
</dbReference>
<evidence type="ECO:0000256" key="2">
    <source>
        <dbReference type="ARBA" id="ARBA00022692"/>
    </source>
</evidence>